<gene>
    <name evidence="5" type="primary">rlmL</name>
    <name evidence="5" type="ORF">TRM7557_00499</name>
</gene>
<dbReference type="GO" id="GO:0052915">
    <property type="term" value="F:23S rRNA (guanine(2445)-N(2))-methyltransferase activity"/>
    <property type="evidence" value="ECO:0007669"/>
    <property type="project" value="UniProtKB-EC"/>
</dbReference>
<evidence type="ECO:0000256" key="1">
    <source>
        <dbReference type="ARBA" id="ARBA00022603"/>
    </source>
</evidence>
<dbReference type="OrthoDB" id="9809404at2"/>
<dbReference type="InterPro" id="IPR002052">
    <property type="entry name" value="DNA_methylase_N6_adenine_CS"/>
</dbReference>
<feature type="domain" description="RlmL ferredoxin-like" evidence="4">
    <location>
        <begin position="8"/>
        <end position="63"/>
    </location>
</feature>
<dbReference type="PRINTS" id="PR00507">
    <property type="entry name" value="N12N6MTFRASE"/>
</dbReference>
<dbReference type="PANTHER" id="PTHR47313">
    <property type="entry name" value="RIBOSOMAL RNA LARGE SUBUNIT METHYLTRANSFERASE K/L"/>
    <property type="match status" value="1"/>
</dbReference>
<name>A0A0P1G1I8_9RHOB</name>
<evidence type="ECO:0000256" key="2">
    <source>
        <dbReference type="ARBA" id="ARBA00022679"/>
    </source>
</evidence>
<dbReference type="Gene3D" id="3.30.2130.30">
    <property type="match status" value="1"/>
</dbReference>
<dbReference type="GO" id="GO:0070043">
    <property type="term" value="F:rRNA (guanine-N7-)-methyltransferase activity"/>
    <property type="evidence" value="ECO:0007669"/>
    <property type="project" value="TreeGrafter"/>
</dbReference>
<dbReference type="InterPro" id="IPR000241">
    <property type="entry name" value="RlmKL-like_Mtase"/>
</dbReference>
<keyword evidence="1 5" id="KW-0489">Methyltransferase</keyword>
<dbReference type="EMBL" id="CYSD01000012">
    <property type="protein sequence ID" value="CUH75662.1"/>
    <property type="molecule type" value="Genomic_DNA"/>
</dbReference>
<dbReference type="Pfam" id="PF22020">
    <property type="entry name" value="RlmL_1st"/>
    <property type="match status" value="1"/>
</dbReference>
<dbReference type="PROSITE" id="PS01261">
    <property type="entry name" value="UPF0020"/>
    <property type="match status" value="1"/>
</dbReference>
<keyword evidence="2 5" id="KW-0808">Transferase</keyword>
<dbReference type="CDD" id="cd11715">
    <property type="entry name" value="THUMP_AdoMetMT"/>
    <property type="match status" value="1"/>
</dbReference>
<organism evidence="5 6">
    <name type="scientific">Tritonibacter multivorans</name>
    <dbReference type="NCBI Taxonomy" id="928856"/>
    <lineage>
        <taxon>Bacteria</taxon>
        <taxon>Pseudomonadati</taxon>
        <taxon>Pseudomonadota</taxon>
        <taxon>Alphaproteobacteria</taxon>
        <taxon>Rhodobacterales</taxon>
        <taxon>Paracoccaceae</taxon>
        <taxon>Tritonibacter</taxon>
    </lineage>
</organism>
<dbReference type="InterPro" id="IPR053943">
    <property type="entry name" value="RlmKL-like_Mtase_CS"/>
</dbReference>
<reference evidence="5 6" key="1">
    <citation type="submission" date="2015-09" db="EMBL/GenBank/DDBJ databases">
        <authorList>
            <consortium name="Swine Surveillance"/>
        </authorList>
    </citation>
    <scope>NUCLEOTIDE SEQUENCE [LARGE SCALE GENOMIC DNA]</scope>
    <source>
        <strain evidence="5 6">CECT 7557</strain>
    </source>
</reference>
<dbReference type="Proteomes" id="UP000052022">
    <property type="component" value="Unassembled WGS sequence"/>
</dbReference>
<dbReference type="InterPro" id="IPR054170">
    <property type="entry name" value="RlmL_1st"/>
</dbReference>
<feature type="domain" description="Ribosomal RNA large subunit methyltransferase K/L-like methyltransferase" evidence="3">
    <location>
        <begin position="161"/>
        <end position="344"/>
    </location>
</feature>
<dbReference type="Gene3D" id="3.40.50.150">
    <property type="entry name" value="Vaccinia Virus protein VP39"/>
    <property type="match status" value="1"/>
</dbReference>
<keyword evidence="6" id="KW-1185">Reference proteome</keyword>
<evidence type="ECO:0000313" key="6">
    <source>
        <dbReference type="Proteomes" id="UP000052022"/>
    </source>
</evidence>
<evidence type="ECO:0000313" key="5">
    <source>
        <dbReference type="EMBL" id="CUH75662.1"/>
    </source>
</evidence>
<evidence type="ECO:0000259" key="3">
    <source>
        <dbReference type="Pfam" id="PF01170"/>
    </source>
</evidence>
<dbReference type="RefSeq" id="WP_058288631.1">
    <property type="nucleotide sequence ID" value="NZ_CYSD01000012.1"/>
</dbReference>
<dbReference type="Pfam" id="PF01170">
    <property type="entry name" value="UPF0020"/>
    <property type="match status" value="1"/>
</dbReference>
<dbReference type="EC" id="2.1.1.173" evidence="5"/>
<protein>
    <submittedName>
        <fullName evidence="5">Ribosomal RNA large subunit methyltransferase L</fullName>
        <ecNumber evidence="5">2.1.1.173</ecNumber>
    </submittedName>
</protein>
<dbReference type="PANTHER" id="PTHR47313:SF1">
    <property type="entry name" value="RIBOSOMAL RNA LARGE SUBUNIT METHYLTRANSFERASE K_L"/>
    <property type="match status" value="1"/>
</dbReference>
<proteinExistence type="predicted"/>
<dbReference type="GO" id="GO:0003676">
    <property type="term" value="F:nucleic acid binding"/>
    <property type="evidence" value="ECO:0007669"/>
    <property type="project" value="InterPro"/>
</dbReference>
<dbReference type="AlphaFoldDB" id="A0A0P1G1I8"/>
<evidence type="ECO:0000259" key="4">
    <source>
        <dbReference type="Pfam" id="PF22020"/>
    </source>
</evidence>
<dbReference type="InterPro" id="IPR029063">
    <property type="entry name" value="SAM-dependent_MTases_sf"/>
</dbReference>
<dbReference type="STRING" id="928856.SAMN04488049_103284"/>
<dbReference type="SUPFAM" id="SSF53335">
    <property type="entry name" value="S-adenosyl-L-methionine-dependent methyltransferases"/>
    <property type="match status" value="1"/>
</dbReference>
<dbReference type="PROSITE" id="PS00092">
    <property type="entry name" value="N6_MTASE"/>
    <property type="match status" value="1"/>
</dbReference>
<sequence>MKHAQTFEIFLIAPPGLEQSLWKEARAKGFPSARYTTGGVTLKGGWEDVWRANLVMRGATRVLVRIGEFRAFHLAQLDKRCRKFDWAKYLRPDVPVRVEAVTNKKSKIYHAGAAKERVERAIAETLSAEISDEAPVTVKLRIDDNLCVFSLDTSGEALHKRGHKAAVGKAPMRETLAALFLGACGYDGQEPVLDPMCGSGTFVLEAAEIAAGMTPGRARSFAFEQLATFDGDAYAMVRATLPAPQRTSLSFHGSDRNAGAIENATANAERAGLSDNCHFRHASISDLQRPEGDPGLVIINPPYGARIGNKKQLFALYATLGTVLSERFSGWRVGIVTTDGQLARSTKLSFLPESAPIDHGGLRVKLFQTDPLP</sequence>
<accession>A0A0P1G1I8</accession>